<dbReference type="NCBIfam" id="NF006960">
    <property type="entry name" value="PRK09437.1"/>
    <property type="match status" value="1"/>
</dbReference>
<keyword evidence="6 15" id="KW-0560">Oxidoreductase</keyword>
<dbReference type="SUPFAM" id="SSF52833">
    <property type="entry name" value="Thioredoxin-like"/>
    <property type="match status" value="1"/>
</dbReference>
<evidence type="ECO:0000313" key="16">
    <source>
        <dbReference type="Proteomes" id="UP000292424"/>
    </source>
</evidence>
<reference evidence="15 16" key="1">
    <citation type="submission" date="2019-09" db="EMBL/GenBank/DDBJ databases">
        <title>Complete genome sequence of Arachidicoccus sp. B3-10 isolated from apple orchard soil.</title>
        <authorList>
            <person name="Kim H.S."/>
            <person name="Han K.-I."/>
            <person name="Suh M.K."/>
            <person name="Lee K.C."/>
            <person name="Eom M.K."/>
            <person name="Kim J.-S."/>
            <person name="Kang S.W."/>
            <person name="Sin Y."/>
            <person name="Lee J.-S."/>
        </authorList>
    </citation>
    <scope>NUCLEOTIDE SEQUENCE [LARGE SCALE GENOMIC DNA]</scope>
    <source>
        <strain evidence="15 16">B3-10</strain>
    </source>
</reference>
<dbReference type="OrthoDB" id="9812811at2"/>
<keyword evidence="4 15" id="KW-0575">Peroxidase</keyword>
<organism evidence="15 16">
    <name type="scientific">Rhizosphaericola mali</name>
    <dbReference type="NCBI Taxonomy" id="2545455"/>
    <lineage>
        <taxon>Bacteria</taxon>
        <taxon>Pseudomonadati</taxon>
        <taxon>Bacteroidota</taxon>
        <taxon>Chitinophagia</taxon>
        <taxon>Chitinophagales</taxon>
        <taxon>Chitinophagaceae</taxon>
        <taxon>Rhizosphaericola</taxon>
    </lineage>
</organism>
<evidence type="ECO:0000256" key="13">
    <source>
        <dbReference type="PIRSR" id="PIRSR000239-1"/>
    </source>
</evidence>
<keyword evidence="16" id="KW-1185">Reference proteome</keyword>
<comment type="catalytic activity">
    <reaction evidence="12">
        <text>a hydroperoxide + [thioredoxin]-dithiol = an alcohol + [thioredoxin]-disulfide + H2O</text>
        <dbReference type="Rhea" id="RHEA:62620"/>
        <dbReference type="Rhea" id="RHEA-COMP:10698"/>
        <dbReference type="Rhea" id="RHEA-COMP:10700"/>
        <dbReference type="ChEBI" id="CHEBI:15377"/>
        <dbReference type="ChEBI" id="CHEBI:29950"/>
        <dbReference type="ChEBI" id="CHEBI:30879"/>
        <dbReference type="ChEBI" id="CHEBI:35924"/>
        <dbReference type="ChEBI" id="CHEBI:50058"/>
        <dbReference type="EC" id="1.11.1.24"/>
    </reaction>
</comment>
<dbReference type="Proteomes" id="UP000292424">
    <property type="component" value="Chromosome"/>
</dbReference>
<evidence type="ECO:0000256" key="2">
    <source>
        <dbReference type="ARBA" id="ARBA00011245"/>
    </source>
</evidence>
<dbReference type="InterPro" id="IPR013766">
    <property type="entry name" value="Thioredoxin_domain"/>
</dbReference>
<dbReference type="InterPro" id="IPR036249">
    <property type="entry name" value="Thioredoxin-like_sf"/>
</dbReference>
<dbReference type="InterPro" id="IPR000866">
    <property type="entry name" value="AhpC/TSA"/>
</dbReference>
<evidence type="ECO:0000256" key="11">
    <source>
        <dbReference type="ARBA" id="ARBA00042639"/>
    </source>
</evidence>
<dbReference type="InterPro" id="IPR024706">
    <property type="entry name" value="Peroxiredoxin_AhpC-typ"/>
</dbReference>
<dbReference type="InterPro" id="IPR050924">
    <property type="entry name" value="Peroxiredoxin_BCP/PrxQ"/>
</dbReference>
<dbReference type="GO" id="GO:0008379">
    <property type="term" value="F:thioredoxin peroxidase activity"/>
    <property type="evidence" value="ECO:0007669"/>
    <property type="project" value="TreeGrafter"/>
</dbReference>
<dbReference type="AlphaFoldDB" id="A0A5P2G2F7"/>
<evidence type="ECO:0000256" key="8">
    <source>
        <dbReference type="ARBA" id="ARBA00023284"/>
    </source>
</evidence>
<dbReference type="PANTHER" id="PTHR42801:SF4">
    <property type="entry name" value="AHPC_TSA FAMILY PROTEIN"/>
    <property type="match status" value="1"/>
</dbReference>
<proteinExistence type="inferred from homology"/>
<evidence type="ECO:0000256" key="5">
    <source>
        <dbReference type="ARBA" id="ARBA00022862"/>
    </source>
</evidence>
<feature type="domain" description="Thioredoxin" evidence="14">
    <location>
        <begin position="5"/>
        <end position="155"/>
    </location>
</feature>
<dbReference type="GO" id="GO:0034599">
    <property type="term" value="P:cellular response to oxidative stress"/>
    <property type="evidence" value="ECO:0007669"/>
    <property type="project" value="TreeGrafter"/>
</dbReference>
<accession>A0A5P2G2F7</accession>
<evidence type="ECO:0000256" key="12">
    <source>
        <dbReference type="ARBA" id="ARBA00049091"/>
    </source>
</evidence>
<evidence type="ECO:0000256" key="4">
    <source>
        <dbReference type="ARBA" id="ARBA00022559"/>
    </source>
</evidence>
<dbReference type="KEGG" id="arac:E0W69_004740"/>
<evidence type="ECO:0000256" key="1">
    <source>
        <dbReference type="ARBA" id="ARBA00003330"/>
    </source>
</evidence>
<comment type="function">
    <text evidence="1">Thiol-specific peroxidase that catalyzes the reduction of hydrogen peroxide and organic hydroperoxides to water and alcohols, respectively. Plays a role in cell protection against oxidative stress by detoxifying peroxides and as sensor of hydrogen peroxide-mediated signaling events.</text>
</comment>
<keyword evidence="5" id="KW-0049">Antioxidant</keyword>
<evidence type="ECO:0000313" key="15">
    <source>
        <dbReference type="EMBL" id="QES88000.1"/>
    </source>
</evidence>
<dbReference type="Gene3D" id="3.40.30.10">
    <property type="entry name" value="Glutaredoxin"/>
    <property type="match status" value="1"/>
</dbReference>
<evidence type="ECO:0000256" key="3">
    <source>
        <dbReference type="ARBA" id="ARBA00013017"/>
    </source>
</evidence>
<dbReference type="Pfam" id="PF00578">
    <property type="entry name" value="AhpC-TSA"/>
    <property type="match status" value="1"/>
</dbReference>
<evidence type="ECO:0000256" key="6">
    <source>
        <dbReference type="ARBA" id="ARBA00023002"/>
    </source>
</evidence>
<dbReference type="PANTHER" id="PTHR42801">
    <property type="entry name" value="THIOREDOXIN-DEPENDENT PEROXIDE REDUCTASE"/>
    <property type="match status" value="1"/>
</dbReference>
<evidence type="ECO:0000256" key="7">
    <source>
        <dbReference type="ARBA" id="ARBA00023157"/>
    </source>
</evidence>
<evidence type="ECO:0000256" key="10">
    <source>
        <dbReference type="ARBA" id="ARBA00038489"/>
    </source>
</evidence>
<dbReference type="RefSeq" id="WP_131328887.1">
    <property type="nucleotide sequence ID" value="NZ_CP044016.1"/>
</dbReference>
<dbReference type="FunFam" id="3.40.30.10:FF:000007">
    <property type="entry name" value="Thioredoxin-dependent thiol peroxidase"/>
    <property type="match status" value="1"/>
</dbReference>
<keyword evidence="7" id="KW-1015">Disulfide bond</keyword>
<dbReference type="GO" id="GO:0005737">
    <property type="term" value="C:cytoplasm"/>
    <property type="evidence" value="ECO:0007669"/>
    <property type="project" value="TreeGrafter"/>
</dbReference>
<keyword evidence="8" id="KW-0676">Redox-active center</keyword>
<dbReference type="CDD" id="cd03017">
    <property type="entry name" value="PRX_BCP"/>
    <property type="match status" value="1"/>
</dbReference>
<dbReference type="PIRSF" id="PIRSF000239">
    <property type="entry name" value="AHPC"/>
    <property type="match status" value="1"/>
</dbReference>
<sequence>MLNGLKVGDKAPIFEGLDQNGKKISLKDYKGKKVVLYFYPKDNTPGCTAEACNLRDNNTLLAEKGYQVVGVSIDSVESHKKFETKFELPFPLIADIDKKIVEQYGVWGEKKFMGRTFDGTHRTTFLIDEKGIIAHIIDKPKTKDHYNQIIETWEK</sequence>
<dbReference type="PROSITE" id="PS51352">
    <property type="entry name" value="THIOREDOXIN_2"/>
    <property type="match status" value="1"/>
</dbReference>
<evidence type="ECO:0000259" key="14">
    <source>
        <dbReference type="PROSITE" id="PS51352"/>
    </source>
</evidence>
<evidence type="ECO:0000256" key="9">
    <source>
        <dbReference type="ARBA" id="ARBA00032824"/>
    </source>
</evidence>
<comment type="subunit">
    <text evidence="2">Monomer.</text>
</comment>
<name>A0A5P2G2F7_9BACT</name>
<dbReference type="EMBL" id="CP044016">
    <property type="protein sequence ID" value="QES88000.1"/>
    <property type="molecule type" value="Genomic_DNA"/>
</dbReference>
<gene>
    <name evidence="15" type="ORF">E0W69_004740</name>
</gene>
<comment type="similarity">
    <text evidence="10">Belongs to the peroxiredoxin family. BCP/PrxQ subfamily.</text>
</comment>
<dbReference type="EC" id="1.11.1.24" evidence="3"/>
<feature type="active site" description="Cysteine sulfenic acid (-SOH) intermediate; for peroxidase activity" evidence="13">
    <location>
        <position position="47"/>
    </location>
</feature>
<protein>
    <recommendedName>
        <fullName evidence="3">thioredoxin-dependent peroxiredoxin</fullName>
        <ecNumber evidence="3">1.11.1.24</ecNumber>
    </recommendedName>
    <alternativeName>
        <fullName evidence="9">Thioredoxin peroxidase</fullName>
    </alternativeName>
    <alternativeName>
        <fullName evidence="11">Thioredoxin-dependent peroxiredoxin Bcp</fullName>
    </alternativeName>
</protein>
<dbReference type="GO" id="GO:0045454">
    <property type="term" value="P:cell redox homeostasis"/>
    <property type="evidence" value="ECO:0007669"/>
    <property type="project" value="TreeGrafter"/>
</dbReference>